<evidence type="ECO:0000256" key="4">
    <source>
        <dbReference type="ARBA" id="ARBA00022989"/>
    </source>
</evidence>
<evidence type="ECO:0000313" key="9">
    <source>
        <dbReference type="Proteomes" id="UP001202479"/>
    </source>
</evidence>
<dbReference type="GO" id="GO:0016020">
    <property type="term" value="C:membrane"/>
    <property type="evidence" value="ECO:0007669"/>
    <property type="project" value="UniProtKB-SubCell"/>
</dbReference>
<keyword evidence="9" id="KW-1185">Reference proteome</keyword>
<name>A0AAI9SY75_9ASCO</name>
<protein>
    <recommendedName>
        <fullName evidence="7">Phosphatidic acid phosphatase type 2/haloperoxidase domain-containing protein</fullName>
    </recommendedName>
</protein>
<dbReference type="SUPFAM" id="SSF48317">
    <property type="entry name" value="Acid phosphatase/Vanadium-dependent haloperoxidase"/>
    <property type="match status" value="1"/>
</dbReference>
<reference evidence="8" key="1">
    <citation type="journal article" date="2022" name="DNA Res.">
        <title>Genome analysis of five recently described species of the CUG-Ser clade uncovers Candida theae as a new hybrid lineage with pathogenic potential in the Candida parapsilosis species complex.</title>
        <authorList>
            <person name="Mixao V."/>
            <person name="Del Olmo V."/>
            <person name="Hegedusova E."/>
            <person name="Saus E."/>
            <person name="Pryszcz L."/>
            <person name="Cillingova A."/>
            <person name="Nosek J."/>
            <person name="Gabaldon T."/>
        </authorList>
    </citation>
    <scope>NUCLEOTIDE SEQUENCE</scope>
    <source>
        <strain evidence="8">CBS 10844</strain>
    </source>
</reference>
<dbReference type="InterPro" id="IPR043216">
    <property type="entry name" value="PAP-like"/>
</dbReference>
<proteinExistence type="inferred from homology"/>
<dbReference type="Gene3D" id="1.20.144.10">
    <property type="entry name" value="Phosphatidic acid phosphatase type 2/haloperoxidase"/>
    <property type="match status" value="1"/>
</dbReference>
<dbReference type="PANTHER" id="PTHR10165:SF192">
    <property type="entry name" value="PHOSPHATIDIC ACID PHOSPHATASE TYPE 2_HALOPEROXIDASE DOMAIN-CONTAINING PROTEIN"/>
    <property type="match status" value="1"/>
</dbReference>
<feature type="transmembrane region" description="Helical" evidence="6">
    <location>
        <begin position="207"/>
        <end position="225"/>
    </location>
</feature>
<keyword evidence="5 6" id="KW-0472">Membrane</keyword>
<keyword evidence="3 6" id="KW-0812">Transmembrane</keyword>
<dbReference type="CDD" id="cd03390">
    <property type="entry name" value="PAP2_containing_1_like"/>
    <property type="match status" value="1"/>
</dbReference>
<comment type="subcellular location">
    <subcellularLocation>
        <location evidence="1">Membrane</location>
        <topology evidence="1">Multi-pass membrane protein</topology>
    </subcellularLocation>
</comment>
<sequence>MVRDWAIRFKAIQLSGLSTISYVFDFVFYSTILALSVSLGRIIPPRFHEFSIYDISIRYTYIEQVTVPVWLLVLISAGIPSVQFIIFAIITKRASFKRRLWDIFAGNLCLLGAQATQIWTVVLLKNITGLPRPDVIDRCEPMVQNIPLTQLSNVSICTQPNWNIVMEGFRSFPSGHASTVYCGMIITSLNFAAHLQAFDQRNNSFKVFLTIVPLLGAAFVASTRVSDNRHYLRDVIAGSIIGTFVGLAYYHQYHPSVFNLRNKGRAFPPRRFGINRFLRNIGGFWSFGRGDQDIDMEAVEARAMNNDDVEKRLPLNENGDSTQVNNLSDNIKYVNAML</sequence>
<dbReference type="SMART" id="SM00014">
    <property type="entry name" value="acidPPc"/>
    <property type="match status" value="1"/>
</dbReference>
<dbReference type="EMBL" id="JAHUZD010000060">
    <property type="protein sequence ID" value="KAI3405171.2"/>
    <property type="molecule type" value="Genomic_DNA"/>
</dbReference>
<dbReference type="AlphaFoldDB" id="A0AAI9SY75"/>
<dbReference type="RefSeq" id="XP_049180916.1">
    <property type="nucleotide sequence ID" value="XM_049323192.1"/>
</dbReference>
<feature type="transmembrane region" description="Helical" evidence="6">
    <location>
        <begin position="103"/>
        <end position="124"/>
    </location>
</feature>
<accession>A0AAI9SY75</accession>
<keyword evidence="4 6" id="KW-1133">Transmembrane helix</keyword>
<evidence type="ECO:0000256" key="6">
    <source>
        <dbReference type="SAM" id="Phobius"/>
    </source>
</evidence>
<dbReference type="Pfam" id="PF01569">
    <property type="entry name" value="PAP2"/>
    <property type="match status" value="1"/>
</dbReference>
<dbReference type="GO" id="GO:0008195">
    <property type="term" value="F:phosphatidate phosphatase activity"/>
    <property type="evidence" value="ECO:0007669"/>
    <property type="project" value="TreeGrafter"/>
</dbReference>
<dbReference type="PANTHER" id="PTHR10165">
    <property type="entry name" value="LIPID PHOSPHATE PHOSPHATASE"/>
    <property type="match status" value="1"/>
</dbReference>
<feature type="transmembrane region" description="Helical" evidence="6">
    <location>
        <begin position="176"/>
        <end position="195"/>
    </location>
</feature>
<evidence type="ECO:0000256" key="5">
    <source>
        <dbReference type="ARBA" id="ARBA00023136"/>
    </source>
</evidence>
<organism evidence="8 9">
    <name type="scientific">Candida oxycetoniae</name>
    <dbReference type="NCBI Taxonomy" id="497107"/>
    <lineage>
        <taxon>Eukaryota</taxon>
        <taxon>Fungi</taxon>
        <taxon>Dikarya</taxon>
        <taxon>Ascomycota</taxon>
        <taxon>Saccharomycotina</taxon>
        <taxon>Pichiomycetes</taxon>
        <taxon>Debaryomycetaceae</taxon>
        <taxon>Candida/Lodderomyces clade</taxon>
        <taxon>Candida</taxon>
    </lineage>
</organism>
<evidence type="ECO:0000313" key="8">
    <source>
        <dbReference type="EMBL" id="KAI3405171.2"/>
    </source>
</evidence>
<comment type="similarity">
    <text evidence="2">Belongs to the PA-phosphatase related phosphoesterase family.</text>
</comment>
<feature type="transmembrane region" description="Helical" evidence="6">
    <location>
        <begin position="20"/>
        <end position="43"/>
    </location>
</feature>
<evidence type="ECO:0000256" key="2">
    <source>
        <dbReference type="ARBA" id="ARBA00008816"/>
    </source>
</evidence>
<dbReference type="Proteomes" id="UP001202479">
    <property type="component" value="Unassembled WGS sequence"/>
</dbReference>
<evidence type="ECO:0000259" key="7">
    <source>
        <dbReference type="SMART" id="SM00014"/>
    </source>
</evidence>
<dbReference type="InterPro" id="IPR036938">
    <property type="entry name" value="PAP2/HPO_sf"/>
</dbReference>
<dbReference type="InterPro" id="IPR000326">
    <property type="entry name" value="PAP2/HPO"/>
</dbReference>
<dbReference type="GeneID" id="73379626"/>
<evidence type="ECO:0000256" key="1">
    <source>
        <dbReference type="ARBA" id="ARBA00004141"/>
    </source>
</evidence>
<feature type="domain" description="Phosphatidic acid phosphatase type 2/haloperoxidase" evidence="7">
    <location>
        <begin position="108"/>
        <end position="250"/>
    </location>
</feature>
<comment type="caution">
    <text evidence="8">The sequence shown here is derived from an EMBL/GenBank/DDBJ whole genome shotgun (WGS) entry which is preliminary data.</text>
</comment>
<evidence type="ECO:0000256" key="3">
    <source>
        <dbReference type="ARBA" id="ARBA00022692"/>
    </source>
</evidence>
<gene>
    <name evidence="8" type="ORF">KGF56_002009</name>
</gene>
<dbReference type="GO" id="GO:0046839">
    <property type="term" value="P:phospholipid dephosphorylation"/>
    <property type="evidence" value="ECO:0007669"/>
    <property type="project" value="TreeGrafter"/>
</dbReference>
<feature type="transmembrane region" description="Helical" evidence="6">
    <location>
        <begin position="231"/>
        <end position="250"/>
    </location>
</feature>
<feature type="transmembrane region" description="Helical" evidence="6">
    <location>
        <begin position="69"/>
        <end position="91"/>
    </location>
</feature>
<dbReference type="GO" id="GO:0006644">
    <property type="term" value="P:phospholipid metabolic process"/>
    <property type="evidence" value="ECO:0007669"/>
    <property type="project" value="InterPro"/>
</dbReference>